<proteinExistence type="predicted"/>
<dbReference type="KEGG" id="hru:Halru_0639"/>
<feature type="region of interest" description="Disordered" evidence="1">
    <location>
        <begin position="18"/>
        <end position="38"/>
    </location>
</feature>
<protein>
    <submittedName>
        <fullName evidence="2">Uncharacterized protein</fullName>
    </submittedName>
</protein>
<name>L0IAK2_HALRX</name>
<evidence type="ECO:0000256" key="1">
    <source>
        <dbReference type="SAM" id="MobiDB-lite"/>
    </source>
</evidence>
<dbReference type="Proteomes" id="UP000010846">
    <property type="component" value="Chromosome"/>
</dbReference>
<dbReference type="AlphaFoldDB" id="L0IAK2"/>
<evidence type="ECO:0000313" key="3">
    <source>
        <dbReference type="Proteomes" id="UP000010846"/>
    </source>
</evidence>
<dbReference type="STRING" id="797302.Halru_0639"/>
<organism evidence="2 3">
    <name type="scientific">Halovivax ruber (strain DSM 18193 / JCM 13892 / XH-70)</name>
    <dbReference type="NCBI Taxonomy" id="797302"/>
    <lineage>
        <taxon>Archaea</taxon>
        <taxon>Methanobacteriati</taxon>
        <taxon>Methanobacteriota</taxon>
        <taxon>Stenosarchaea group</taxon>
        <taxon>Halobacteria</taxon>
        <taxon>Halobacteriales</taxon>
        <taxon>Natrialbaceae</taxon>
        <taxon>Halovivax</taxon>
    </lineage>
</organism>
<sequence length="38" mass="3763">MLTSASAQPEIDAVVAGGSAAARRLTDADSGSGGDDRW</sequence>
<gene>
    <name evidence="2" type="ordered locus">Halru_0639</name>
</gene>
<evidence type="ECO:0000313" key="2">
    <source>
        <dbReference type="EMBL" id="AGB15266.1"/>
    </source>
</evidence>
<reference evidence="2" key="1">
    <citation type="submission" date="2011-09" db="EMBL/GenBank/DDBJ databases">
        <title>Complete sequence of Halovivax ruber XH-70.</title>
        <authorList>
            <consortium name="US DOE Joint Genome Institute"/>
            <person name="Lucas S."/>
            <person name="Han J."/>
            <person name="Lapidus A."/>
            <person name="Cheng J.-F."/>
            <person name="Goodwin L."/>
            <person name="Pitluck S."/>
            <person name="Peters L."/>
            <person name="Mikhailova N."/>
            <person name="Davenport K."/>
            <person name="Detter J.C."/>
            <person name="Han C."/>
            <person name="Tapia R."/>
            <person name="Land M."/>
            <person name="Hauser L."/>
            <person name="Kyrpides N."/>
            <person name="Ivanova N."/>
            <person name="Pagani I."/>
            <person name="Sproer C."/>
            <person name="Anderson I."/>
            <person name="Woyke T."/>
        </authorList>
    </citation>
    <scope>NUCLEOTIDE SEQUENCE</scope>
    <source>
        <strain evidence="2">XH-70</strain>
    </source>
</reference>
<accession>L0IAK2</accession>
<dbReference type="HOGENOM" id="CLU_3322863_0_0_2"/>
<keyword evidence="3" id="KW-1185">Reference proteome</keyword>
<dbReference type="EMBL" id="CP003050">
    <property type="protein sequence ID" value="AGB15266.1"/>
    <property type="molecule type" value="Genomic_DNA"/>
</dbReference>